<comment type="subcellular location">
    <subcellularLocation>
        <location evidence="1">Cell outer membrane</location>
    </subcellularLocation>
</comment>
<accession>A0A940DJB2</accession>
<evidence type="ECO:0000256" key="4">
    <source>
        <dbReference type="PROSITE-ProRule" id="PRU00473"/>
    </source>
</evidence>
<dbReference type="InterPro" id="IPR006664">
    <property type="entry name" value="OMP_bac"/>
</dbReference>
<dbReference type="Gene3D" id="3.30.1330.60">
    <property type="entry name" value="OmpA-like domain"/>
    <property type="match status" value="1"/>
</dbReference>
<dbReference type="PANTHER" id="PTHR30329">
    <property type="entry name" value="STATOR ELEMENT OF FLAGELLAR MOTOR COMPLEX"/>
    <property type="match status" value="1"/>
</dbReference>
<feature type="chain" id="PRO_5037922043" evidence="5">
    <location>
        <begin position="25"/>
        <end position="634"/>
    </location>
</feature>
<dbReference type="InterPro" id="IPR011990">
    <property type="entry name" value="TPR-like_helical_dom_sf"/>
</dbReference>
<feature type="signal peptide" evidence="5">
    <location>
        <begin position="1"/>
        <end position="24"/>
    </location>
</feature>
<dbReference type="Gene3D" id="1.25.40.10">
    <property type="entry name" value="Tetratricopeptide repeat domain"/>
    <property type="match status" value="1"/>
</dbReference>
<dbReference type="Pfam" id="PF00691">
    <property type="entry name" value="OmpA"/>
    <property type="match status" value="1"/>
</dbReference>
<dbReference type="Gene3D" id="2.120.10.30">
    <property type="entry name" value="TolB, C-terminal domain"/>
    <property type="match status" value="1"/>
</dbReference>
<evidence type="ECO:0000313" key="7">
    <source>
        <dbReference type="EMBL" id="MBO8439598.1"/>
    </source>
</evidence>
<dbReference type="InterPro" id="IPR011659">
    <property type="entry name" value="WD40"/>
</dbReference>
<dbReference type="SUPFAM" id="SSF103088">
    <property type="entry name" value="OmpA-like"/>
    <property type="match status" value="1"/>
</dbReference>
<dbReference type="CDD" id="cd07185">
    <property type="entry name" value="OmpA_C-like"/>
    <property type="match status" value="1"/>
</dbReference>
<dbReference type="InterPro" id="IPR006690">
    <property type="entry name" value="OMPA-like_CS"/>
</dbReference>
<dbReference type="EMBL" id="JADIMV010000051">
    <property type="protein sequence ID" value="MBO8439598.1"/>
    <property type="molecule type" value="Genomic_DNA"/>
</dbReference>
<organism evidence="7 8">
    <name type="scientific">Candidatus Aphodosoma intestinipullorum</name>
    <dbReference type="NCBI Taxonomy" id="2840674"/>
    <lineage>
        <taxon>Bacteria</taxon>
        <taxon>Pseudomonadati</taxon>
        <taxon>Bacteroidota</taxon>
        <taxon>Bacteroidia</taxon>
        <taxon>Bacteroidales</taxon>
        <taxon>Candidatus Aphodosoma</taxon>
    </lineage>
</organism>
<dbReference type="GO" id="GO:0009279">
    <property type="term" value="C:cell outer membrane"/>
    <property type="evidence" value="ECO:0007669"/>
    <property type="project" value="UniProtKB-SubCell"/>
</dbReference>
<evidence type="ECO:0000256" key="5">
    <source>
        <dbReference type="SAM" id="SignalP"/>
    </source>
</evidence>
<dbReference type="SUPFAM" id="SSF48452">
    <property type="entry name" value="TPR-like"/>
    <property type="match status" value="1"/>
</dbReference>
<evidence type="ECO:0000256" key="1">
    <source>
        <dbReference type="ARBA" id="ARBA00004442"/>
    </source>
</evidence>
<dbReference type="Pfam" id="PF07676">
    <property type="entry name" value="PD40"/>
    <property type="match status" value="5"/>
</dbReference>
<dbReference type="AlphaFoldDB" id="A0A940DJB2"/>
<evidence type="ECO:0000256" key="2">
    <source>
        <dbReference type="ARBA" id="ARBA00023136"/>
    </source>
</evidence>
<evidence type="ECO:0000256" key="3">
    <source>
        <dbReference type="ARBA" id="ARBA00023237"/>
    </source>
</evidence>
<dbReference type="InterPro" id="IPR050330">
    <property type="entry name" value="Bact_OuterMem_StrucFunc"/>
</dbReference>
<proteinExistence type="predicted"/>
<name>A0A940DJB2_9BACT</name>
<dbReference type="InterPro" id="IPR036737">
    <property type="entry name" value="OmpA-like_sf"/>
</dbReference>
<dbReference type="InterPro" id="IPR011042">
    <property type="entry name" value="6-blade_b-propeller_TolB-like"/>
</dbReference>
<dbReference type="SUPFAM" id="SSF82171">
    <property type="entry name" value="DPP6 N-terminal domain-like"/>
    <property type="match status" value="1"/>
</dbReference>
<reference evidence="7" key="1">
    <citation type="submission" date="2020-10" db="EMBL/GenBank/DDBJ databases">
        <authorList>
            <person name="Gilroy R."/>
        </authorList>
    </citation>
    <scope>NUCLEOTIDE SEQUENCE</scope>
    <source>
        <strain evidence="7">3924</strain>
    </source>
</reference>
<dbReference type="PROSITE" id="PS51123">
    <property type="entry name" value="OMPA_2"/>
    <property type="match status" value="1"/>
</dbReference>
<evidence type="ECO:0000259" key="6">
    <source>
        <dbReference type="PROSITE" id="PS51123"/>
    </source>
</evidence>
<dbReference type="PROSITE" id="PS01068">
    <property type="entry name" value="OMPA_1"/>
    <property type="match status" value="1"/>
</dbReference>
<reference evidence="7" key="2">
    <citation type="journal article" date="2021" name="PeerJ">
        <title>Extensive microbial diversity within the chicken gut microbiome revealed by metagenomics and culture.</title>
        <authorList>
            <person name="Gilroy R."/>
            <person name="Ravi A."/>
            <person name="Getino M."/>
            <person name="Pursley I."/>
            <person name="Horton D.L."/>
            <person name="Alikhan N.F."/>
            <person name="Baker D."/>
            <person name="Gharbi K."/>
            <person name="Hall N."/>
            <person name="Watson M."/>
            <person name="Adriaenssens E.M."/>
            <person name="Foster-Nyarko E."/>
            <person name="Jarju S."/>
            <person name="Secka A."/>
            <person name="Antonio M."/>
            <person name="Oren A."/>
            <person name="Chaudhuri R.R."/>
            <person name="La Ragione R."/>
            <person name="Hildebrand F."/>
            <person name="Pallen M.J."/>
        </authorList>
    </citation>
    <scope>NUCLEOTIDE SEQUENCE</scope>
    <source>
        <strain evidence="7">3924</strain>
    </source>
</reference>
<evidence type="ECO:0000313" key="8">
    <source>
        <dbReference type="Proteomes" id="UP000712007"/>
    </source>
</evidence>
<dbReference type="InterPro" id="IPR006665">
    <property type="entry name" value="OmpA-like"/>
</dbReference>
<keyword evidence="2 4" id="KW-0472">Membrane</keyword>
<feature type="domain" description="OmpA-like" evidence="6">
    <location>
        <begin position="519"/>
        <end position="634"/>
    </location>
</feature>
<sequence>MKSIQAKTLLTAIALAVSALGAEAQMMLSTKNKGAIKLYQEAQMTNSPGTRRALLEKAIKRDKKFIEAYRLLARDYARMDSLQKAVEVLQPACNPEYPGYCDVLLNMADYYYMSGQYEEAIATAEQITAGHLLSKKAELIEQYQTAIEMKNSPYEISPRNLKNVNTPFDDYFPSVTADGQMLSTTVLVPTENEYGMVRRQEDIYVSYKSGDDWGKSERLPYPMNTSGNEGAQSFSTDGRYMFFVSCDNMENIGSCDMYYAIRQGNGWSKPMNLGAPANSKYWESNPVMSPTGDKIYFTSNRPGGVGDRDLWSVDVRILDNGLLHCSNAQNLGRPVNSEGGEFSPFIHADNQTLYFSSNGHGGMGRNDIFVSKRVNGEWGEPVNLGYPINTHGDESGFTVSGDGRKAYFASDKIEDNDMKLEIYEIDLPGEFRPQPMSFVQGHVIDAKKNTPLQSMVEIFNLQTNEKYFESITDRKDGTFTVYLPEEGEYGLSVDKDGYLFYSRNIDQSTDTLIVMLQPITAGSGFVLRNMYYGYDSDVILESSWVEIERLYEFLKDKPALRIKIVGHTDSRGSSQYNKDLSERRALALKNKLIEKGISADRLEHEGMGDTRPVAPNDTEENRAKNRRVEIVIIE</sequence>
<keyword evidence="3" id="KW-0998">Cell outer membrane</keyword>
<protein>
    <submittedName>
        <fullName evidence="7">PD40 domain-containing protein</fullName>
    </submittedName>
</protein>
<comment type="caution">
    <text evidence="7">The sequence shown here is derived from an EMBL/GenBank/DDBJ whole genome shotgun (WGS) entry which is preliminary data.</text>
</comment>
<dbReference type="PANTHER" id="PTHR30329:SF21">
    <property type="entry name" value="LIPOPROTEIN YIAD-RELATED"/>
    <property type="match status" value="1"/>
</dbReference>
<dbReference type="PRINTS" id="PR01021">
    <property type="entry name" value="OMPADOMAIN"/>
</dbReference>
<dbReference type="Gene3D" id="2.60.40.1120">
    <property type="entry name" value="Carboxypeptidase-like, regulatory domain"/>
    <property type="match status" value="1"/>
</dbReference>
<keyword evidence="5" id="KW-0732">Signal</keyword>
<gene>
    <name evidence="7" type="ORF">IAC51_03000</name>
</gene>
<dbReference type="Proteomes" id="UP000712007">
    <property type="component" value="Unassembled WGS sequence"/>
</dbReference>